<dbReference type="InterPro" id="IPR050738">
    <property type="entry name" value="Sulfatase"/>
</dbReference>
<dbReference type="PROSITE" id="PS00523">
    <property type="entry name" value="SULFATASE_1"/>
    <property type="match status" value="1"/>
</dbReference>
<name>A0A1W6LKY0_9BACT</name>
<dbReference type="Gene3D" id="3.40.720.10">
    <property type="entry name" value="Alkaline Phosphatase, subunit A"/>
    <property type="match status" value="1"/>
</dbReference>
<dbReference type="KEGG" id="pbp:STSP1_00811"/>
<dbReference type="InterPro" id="IPR017850">
    <property type="entry name" value="Alkaline_phosphatase_core_sf"/>
</dbReference>
<dbReference type="PANTHER" id="PTHR42693">
    <property type="entry name" value="ARYLSULFATASE FAMILY MEMBER"/>
    <property type="match status" value="1"/>
</dbReference>
<evidence type="ECO:0000313" key="6">
    <source>
        <dbReference type="EMBL" id="ARN56429.1"/>
    </source>
</evidence>
<dbReference type="PROSITE" id="PS00149">
    <property type="entry name" value="SULFATASE_2"/>
    <property type="match status" value="1"/>
</dbReference>
<accession>A0A1W6LKY0</accession>
<organism evidence="6 7">
    <name type="scientific">Sedimentisphaera salicampi</name>
    <dbReference type="NCBI Taxonomy" id="1941349"/>
    <lineage>
        <taxon>Bacteria</taxon>
        <taxon>Pseudomonadati</taxon>
        <taxon>Planctomycetota</taxon>
        <taxon>Phycisphaerae</taxon>
        <taxon>Sedimentisphaerales</taxon>
        <taxon>Sedimentisphaeraceae</taxon>
        <taxon>Sedimentisphaera</taxon>
    </lineage>
</organism>
<dbReference type="Gene3D" id="3.30.1120.10">
    <property type="match status" value="1"/>
</dbReference>
<gene>
    <name evidence="6" type="ORF">STSP1_00811</name>
</gene>
<dbReference type="PANTHER" id="PTHR42693:SF33">
    <property type="entry name" value="ARYLSULFATASE"/>
    <property type="match status" value="1"/>
</dbReference>
<evidence type="ECO:0000256" key="4">
    <source>
        <dbReference type="ARBA" id="ARBA00022837"/>
    </source>
</evidence>
<evidence type="ECO:0000256" key="3">
    <source>
        <dbReference type="ARBA" id="ARBA00022801"/>
    </source>
</evidence>
<dbReference type="EMBL" id="CP021023">
    <property type="protein sequence ID" value="ARN56429.1"/>
    <property type="molecule type" value="Genomic_DNA"/>
</dbReference>
<dbReference type="GO" id="GO:0046872">
    <property type="term" value="F:metal ion binding"/>
    <property type="evidence" value="ECO:0007669"/>
    <property type="project" value="UniProtKB-KW"/>
</dbReference>
<dbReference type="SUPFAM" id="SSF53649">
    <property type="entry name" value="Alkaline phosphatase-like"/>
    <property type="match status" value="1"/>
</dbReference>
<dbReference type="InterPro" id="IPR006311">
    <property type="entry name" value="TAT_signal"/>
</dbReference>
<keyword evidence="7" id="KW-1185">Reference proteome</keyword>
<evidence type="ECO:0000256" key="2">
    <source>
        <dbReference type="ARBA" id="ARBA00022723"/>
    </source>
</evidence>
<dbReference type="AlphaFoldDB" id="A0A1W6LKY0"/>
<proteinExistence type="inferred from homology"/>
<keyword evidence="4" id="KW-0106">Calcium</keyword>
<dbReference type="PROSITE" id="PS51318">
    <property type="entry name" value="TAT"/>
    <property type="match status" value="1"/>
</dbReference>
<dbReference type="EC" id="3.1.6.1" evidence="6"/>
<dbReference type="RefSeq" id="WP_085755124.1">
    <property type="nucleotide sequence ID" value="NZ_CP021023.1"/>
</dbReference>
<sequence>MVQSIDRRTFLKSLSAGLAAGAGGGSLWPDETLQKTERPNVVLIYIDDMDFTEIGAYGGKVLTPNMDSLASDGCLFERAYVVSAVCSPSRYGLLTGNYSSRSNFYKQRYSSKGEPQCIGNWPGPLLQSSEKTFAHVMKNAGYTTGFVGKWHLSNPNDFIEALDSDADLNEPDVREKVDYNYKIMQKTVAKLGGFDYVESLYWHNKFHLGVPKPLQVHNMDWITKGSLDFINENKHRPFFLNINTTLPHQGIFQKWHDPKDESWKEWLLEDRRKTPKGMLENAPDVQPSGEDVIKRVEKAGLHSSTSIMTWIDDSIGAVLKKLDDAGISENTLVMLMSDHQTRGKFTPYEKGIRVPFMVKWPKVVRPSSKYGRLVGNIDISATVLEACGIDKSLEAANDGKSFLPCLLGNSKTVRNSLLVEMGYSKAIVTERWKYIAIRYPQDVKKQIEMKGRKSFDLTGRNKIKYNPKLKYSEQWKGHRAVYVKFPNYYDFDQLYDLKNDPEERVNLAAKAEYKDQLDEMKDILKKYMEKIPQKFGEFNS</sequence>
<dbReference type="GO" id="GO:0004065">
    <property type="term" value="F:arylsulfatase activity"/>
    <property type="evidence" value="ECO:0007669"/>
    <property type="project" value="UniProtKB-EC"/>
</dbReference>
<evidence type="ECO:0000256" key="1">
    <source>
        <dbReference type="ARBA" id="ARBA00008779"/>
    </source>
</evidence>
<dbReference type="Pfam" id="PF00884">
    <property type="entry name" value="Sulfatase"/>
    <property type="match status" value="1"/>
</dbReference>
<protein>
    <submittedName>
        <fullName evidence="6">Arylsulfatase</fullName>
        <ecNumber evidence="6">3.1.6.1</ecNumber>
    </submittedName>
</protein>
<dbReference type="Proteomes" id="UP000193334">
    <property type="component" value="Chromosome"/>
</dbReference>
<evidence type="ECO:0000259" key="5">
    <source>
        <dbReference type="Pfam" id="PF00884"/>
    </source>
</evidence>
<feature type="domain" description="Sulfatase N-terminal" evidence="5">
    <location>
        <begin position="39"/>
        <end position="389"/>
    </location>
</feature>
<reference evidence="7" key="1">
    <citation type="submission" date="2017-04" db="EMBL/GenBank/DDBJ databases">
        <title>Comparative genomics and description of representatives of a novel lineage of planctomycetes thriving in anoxic sediments.</title>
        <authorList>
            <person name="Spring S."/>
            <person name="Bunk B."/>
            <person name="Sproer C."/>
        </authorList>
    </citation>
    <scope>NUCLEOTIDE SEQUENCE [LARGE SCALE GENOMIC DNA]</scope>
    <source>
        <strain evidence="7">ST-PulAB-D4</strain>
    </source>
</reference>
<keyword evidence="2" id="KW-0479">Metal-binding</keyword>
<dbReference type="STRING" id="1941349.STSP1_00811"/>
<dbReference type="InterPro" id="IPR024607">
    <property type="entry name" value="Sulfatase_CS"/>
</dbReference>
<comment type="similarity">
    <text evidence="1">Belongs to the sulfatase family.</text>
</comment>
<evidence type="ECO:0000313" key="7">
    <source>
        <dbReference type="Proteomes" id="UP000193334"/>
    </source>
</evidence>
<keyword evidence="3 6" id="KW-0378">Hydrolase</keyword>
<dbReference type="InterPro" id="IPR000917">
    <property type="entry name" value="Sulfatase_N"/>
</dbReference>